<evidence type="ECO:0000313" key="3">
    <source>
        <dbReference type="EMBL" id="KAK2710502.1"/>
    </source>
</evidence>
<dbReference type="InterPro" id="IPR012677">
    <property type="entry name" value="Nucleotide-bd_a/b_plait_sf"/>
</dbReference>
<evidence type="ECO:0000313" key="4">
    <source>
        <dbReference type="Proteomes" id="UP001187531"/>
    </source>
</evidence>
<protein>
    <recommendedName>
        <fullName evidence="2">Poly(A)-specific ribonuclease RNA-binding domain-containing protein</fullName>
    </recommendedName>
</protein>
<dbReference type="PANTHER" id="PTHR15092:SF44">
    <property type="entry name" value="POLY(A)-SPECIFIC RIBONUCLEASE PARN"/>
    <property type="match status" value="1"/>
</dbReference>
<comment type="caution">
    <text evidence="3">The sequence shown here is derived from an EMBL/GenBank/DDBJ whole genome shotgun (WGS) entry which is preliminary data.</text>
</comment>
<dbReference type="InterPro" id="IPR006941">
    <property type="entry name" value="RNase_CAF1"/>
</dbReference>
<dbReference type="InterPro" id="IPR012337">
    <property type="entry name" value="RNaseH-like_sf"/>
</dbReference>
<accession>A0AA88KZD3</accession>
<dbReference type="GO" id="GO:0000289">
    <property type="term" value="P:nuclear-transcribed mRNA poly(A) tail shortening"/>
    <property type="evidence" value="ECO:0007669"/>
    <property type="project" value="TreeGrafter"/>
</dbReference>
<comment type="similarity">
    <text evidence="1">Belongs to the CAF1 family.</text>
</comment>
<dbReference type="Pfam" id="PF08675">
    <property type="entry name" value="RNA_bind"/>
    <property type="match status" value="1"/>
</dbReference>
<dbReference type="EMBL" id="JAVRJZ010000016">
    <property type="protein sequence ID" value="KAK2710502.1"/>
    <property type="molecule type" value="Genomic_DNA"/>
</dbReference>
<dbReference type="InterPro" id="IPR036397">
    <property type="entry name" value="RNaseH_sf"/>
</dbReference>
<dbReference type="AlphaFoldDB" id="A0AA88KZD3"/>
<dbReference type="GO" id="GO:1990432">
    <property type="term" value="P:siRNA 3'-end processing"/>
    <property type="evidence" value="ECO:0007669"/>
    <property type="project" value="TreeGrafter"/>
</dbReference>
<dbReference type="Pfam" id="PF04857">
    <property type="entry name" value="CAF1"/>
    <property type="match status" value="1"/>
</dbReference>
<organism evidence="3 4">
    <name type="scientific">Artemia franciscana</name>
    <name type="common">Brine shrimp</name>
    <name type="synonym">Artemia sanfranciscana</name>
    <dbReference type="NCBI Taxonomy" id="6661"/>
    <lineage>
        <taxon>Eukaryota</taxon>
        <taxon>Metazoa</taxon>
        <taxon>Ecdysozoa</taxon>
        <taxon>Arthropoda</taxon>
        <taxon>Crustacea</taxon>
        <taxon>Branchiopoda</taxon>
        <taxon>Anostraca</taxon>
        <taxon>Artemiidae</taxon>
        <taxon>Artemia</taxon>
    </lineage>
</organism>
<dbReference type="GO" id="GO:0004535">
    <property type="term" value="F:poly(A)-specific ribonuclease activity"/>
    <property type="evidence" value="ECO:0007669"/>
    <property type="project" value="InterPro"/>
</dbReference>
<dbReference type="GO" id="GO:1990431">
    <property type="term" value="P:priRNA 3'-end processing"/>
    <property type="evidence" value="ECO:0007669"/>
    <property type="project" value="TreeGrafter"/>
</dbReference>
<dbReference type="GO" id="GO:0046872">
    <property type="term" value="F:metal ion binding"/>
    <property type="evidence" value="ECO:0007669"/>
    <property type="project" value="InterPro"/>
</dbReference>
<dbReference type="GO" id="GO:0005737">
    <property type="term" value="C:cytoplasm"/>
    <property type="evidence" value="ECO:0007669"/>
    <property type="project" value="InterPro"/>
</dbReference>
<evidence type="ECO:0000256" key="1">
    <source>
        <dbReference type="ARBA" id="ARBA00008372"/>
    </source>
</evidence>
<dbReference type="GO" id="GO:0003723">
    <property type="term" value="F:RNA binding"/>
    <property type="evidence" value="ECO:0007669"/>
    <property type="project" value="InterPro"/>
</dbReference>
<dbReference type="PANTHER" id="PTHR15092">
    <property type="entry name" value="POLY A -SPECIFIC RIBONUCLEASE/TARGET OF EGR1, MEMBER 1"/>
    <property type="match status" value="1"/>
</dbReference>
<keyword evidence="4" id="KW-1185">Reference proteome</keyword>
<reference evidence="3" key="1">
    <citation type="submission" date="2023-07" db="EMBL/GenBank/DDBJ databases">
        <title>Chromosome-level genome assembly of Artemia franciscana.</title>
        <authorList>
            <person name="Jo E."/>
        </authorList>
    </citation>
    <scope>NUCLEOTIDE SEQUENCE</scope>
    <source>
        <tissue evidence="3">Whole body</tissue>
    </source>
</reference>
<dbReference type="Proteomes" id="UP001187531">
    <property type="component" value="Unassembled WGS sequence"/>
</dbReference>
<sequence>MEINVKNFEETFDVVVRDIQQAEFLAIDAEFTGLTDKNLGLLDTVEERYEKLRTSTNYSLVQFGLAVFFREKEGGYSHRAYNFPVFGGFSRKFSVNTDSLILISESGFSLDDMVKNGIPFLNLDEEEKLRLKIEEWKKQQEAELLQKVTNKIGPSAILFEESEYMNAIFSKVERFLLSPDTRLEIENSSRYQRKLMFEHLRYRYPDLSFESIEGNGSRIFVIEKKPKEEQLKILHEKEKEKLKELEEKVGFSRIVREISKSKKLIMGHNMTLDIIHILHQFISSVPYIYTDFKDMLTETFPRFIDTKVIAAAQPVWDKIQDSSLPTLIETIKRGILPVPNLKDPKPGRGFILTDDKLHNAGFDAFITGVCFMSMMQYLAKIGGTVSLLESTGFVEFPLTEPYLNKLHMMRSIDVKYMNIGGEELQTERSNVFYATFPRHWKSIDLISLFKPLGNVEIQWIDDVSALIAVMDRSKKDSVISMVNKSSSADVISISTYSEYRKSTVKRSNRKRNLITSTPSSKRKVEDSNFDEKAMDTLSGSQVVMKCNLTAENKLPVASISNVFDTPSW</sequence>
<name>A0AA88KZD3_ARTSF</name>
<dbReference type="InterPro" id="IPR051181">
    <property type="entry name" value="CAF1_poly(A)_ribonucleases"/>
</dbReference>
<dbReference type="SUPFAM" id="SSF82708">
    <property type="entry name" value="R3H domain"/>
    <property type="match status" value="1"/>
</dbReference>
<dbReference type="InterPro" id="IPR036867">
    <property type="entry name" value="R3H_dom_sf"/>
</dbReference>
<proteinExistence type="inferred from homology"/>
<dbReference type="Gene3D" id="3.30.70.330">
    <property type="match status" value="1"/>
</dbReference>
<dbReference type="Gene3D" id="3.30.420.10">
    <property type="entry name" value="Ribonuclease H-like superfamily/Ribonuclease H"/>
    <property type="match status" value="2"/>
</dbReference>
<evidence type="ECO:0000259" key="2">
    <source>
        <dbReference type="Pfam" id="PF08675"/>
    </source>
</evidence>
<gene>
    <name evidence="3" type="ORF">QYM36_011882</name>
</gene>
<dbReference type="InterPro" id="IPR014789">
    <property type="entry name" value="PolyA-riboNase_RNA-binding"/>
</dbReference>
<dbReference type="SUPFAM" id="SSF53098">
    <property type="entry name" value="Ribonuclease H-like"/>
    <property type="match status" value="1"/>
</dbReference>
<feature type="domain" description="Poly(A)-specific ribonuclease RNA-binding" evidence="2">
    <location>
        <begin position="421"/>
        <end position="500"/>
    </location>
</feature>
<dbReference type="GO" id="GO:0005634">
    <property type="term" value="C:nucleus"/>
    <property type="evidence" value="ECO:0007669"/>
    <property type="project" value="InterPro"/>
</dbReference>